<reference evidence="1" key="1">
    <citation type="journal article" date="2019" name="bioRxiv">
        <title>The Genome of the Zebra Mussel, Dreissena polymorpha: A Resource for Invasive Species Research.</title>
        <authorList>
            <person name="McCartney M.A."/>
            <person name="Auch B."/>
            <person name="Kono T."/>
            <person name="Mallez S."/>
            <person name="Zhang Y."/>
            <person name="Obille A."/>
            <person name="Becker A."/>
            <person name="Abrahante J.E."/>
            <person name="Garbe J."/>
            <person name="Badalamenti J.P."/>
            <person name="Herman A."/>
            <person name="Mangelson H."/>
            <person name="Liachko I."/>
            <person name="Sullivan S."/>
            <person name="Sone E.D."/>
            <person name="Koren S."/>
            <person name="Silverstein K.A.T."/>
            <person name="Beckman K.B."/>
            <person name="Gohl D.M."/>
        </authorList>
    </citation>
    <scope>NUCLEOTIDE SEQUENCE</scope>
    <source>
        <strain evidence="1">Duluth1</strain>
        <tissue evidence="1">Whole animal</tissue>
    </source>
</reference>
<sequence length="75" mass="8952">MTEKLPRRKLIVKHETSKKRRRVGKPWWNDGLTTLWNYVCESECKWLNCKSASDRALLKSDCRKRFDRAGQSAKR</sequence>
<evidence type="ECO:0000313" key="2">
    <source>
        <dbReference type="Proteomes" id="UP000828390"/>
    </source>
</evidence>
<proteinExistence type="predicted"/>
<keyword evidence="2" id="KW-1185">Reference proteome</keyword>
<dbReference type="AlphaFoldDB" id="A0A9D4CN91"/>
<organism evidence="1 2">
    <name type="scientific">Dreissena polymorpha</name>
    <name type="common">Zebra mussel</name>
    <name type="synonym">Mytilus polymorpha</name>
    <dbReference type="NCBI Taxonomy" id="45954"/>
    <lineage>
        <taxon>Eukaryota</taxon>
        <taxon>Metazoa</taxon>
        <taxon>Spiralia</taxon>
        <taxon>Lophotrochozoa</taxon>
        <taxon>Mollusca</taxon>
        <taxon>Bivalvia</taxon>
        <taxon>Autobranchia</taxon>
        <taxon>Heteroconchia</taxon>
        <taxon>Euheterodonta</taxon>
        <taxon>Imparidentia</taxon>
        <taxon>Neoheterodontei</taxon>
        <taxon>Myida</taxon>
        <taxon>Dreissenoidea</taxon>
        <taxon>Dreissenidae</taxon>
        <taxon>Dreissena</taxon>
    </lineage>
</organism>
<protein>
    <submittedName>
        <fullName evidence="1">Uncharacterized protein</fullName>
    </submittedName>
</protein>
<evidence type="ECO:0000313" key="1">
    <source>
        <dbReference type="EMBL" id="KAH3728102.1"/>
    </source>
</evidence>
<comment type="caution">
    <text evidence="1">The sequence shown here is derived from an EMBL/GenBank/DDBJ whole genome shotgun (WGS) entry which is preliminary data.</text>
</comment>
<dbReference type="EMBL" id="JAIWYP010000012">
    <property type="protein sequence ID" value="KAH3728102.1"/>
    <property type="molecule type" value="Genomic_DNA"/>
</dbReference>
<accession>A0A9D4CN91</accession>
<gene>
    <name evidence="1" type="ORF">DPMN_054049</name>
</gene>
<dbReference type="Proteomes" id="UP000828390">
    <property type="component" value="Unassembled WGS sequence"/>
</dbReference>
<reference evidence="1" key="2">
    <citation type="submission" date="2020-11" db="EMBL/GenBank/DDBJ databases">
        <authorList>
            <person name="McCartney M.A."/>
            <person name="Auch B."/>
            <person name="Kono T."/>
            <person name="Mallez S."/>
            <person name="Becker A."/>
            <person name="Gohl D.M."/>
            <person name="Silverstein K.A.T."/>
            <person name="Koren S."/>
            <person name="Bechman K.B."/>
            <person name="Herman A."/>
            <person name="Abrahante J.E."/>
            <person name="Garbe J."/>
        </authorList>
    </citation>
    <scope>NUCLEOTIDE SEQUENCE</scope>
    <source>
        <strain evidence="1">Duluth1</strain>
        <tissue evidence="1">Whole animal</tissue>
    </source>
</reference>
<name>A0A9D4CN91_DREPO</name>